<protein>
    <submittedName>
        <fullName evidence="1">Uncharacterized protein</fullName>
    </submittedName>
</protein>
<proteinExistence type="predicted"/>
<keyword evidence="2" id="KW-1185">Reference proteome</keyword>
<comment type="caution">
    <text evidence="1">The sequence shown here is derived from an EMBL/GenBank/DDBJ whole genome shotgun (WGS) entry which is preliminary data.</text>
</comment>
<dbReference type="Proteomes" id="UP000011668">
    <property type="component" value="Unassembled WGS sequence"/>
</dbReference>
<organism evidence="1 2">
    <name type="scientific">Thanatephorus cucumeris (strain AG1-IA)</name>
    <name type="common">Rice sheath blight fungus</name>
    <name type="synonym">Rhizoctonia solani</name>
    <dbReference type="NCBI Taxonomy" id="983506"/>
    <lineage>
        <taxon>Eukaryota</taxon>
        <taxon>Fungi</taxon>
        <taxon>Dikarya</taxon>
        <taxon>Basidiomycota</taxon>
        <taxon>Agaricomycotina</taxon>
        <taxon>Agaricomycetes</taxon>
        <taxon>Cantharellales</taxon>
        <taxon>Ceratobasidiaceae</taxon>
        <taxon>Rhizoctonia</taxon>
        <taxon>Rhizoctonia solani AG-1</taxon>
    </lineage>
</organism>
<name>L8X3D7_THACA</name>
<gene>
    <name evidence="1" type="ORF">AG1IA_02437</name>
</gene>
<dbReference type="OrthoDB" id="661148at2759"/>
<sequence>MWAMGEGSGPRLPYLKYRQQDGFRPIYRSALTMVIDRAQDDRLTFGYNSIVQSLATLLGIHYISPQGDLPPITFLAFNDASRRALDLWDSRDGPALGVQRPRANSVGSNQARTVLGTANKDVAIDHHILCKGCGVVIDRPIESPHPVIPVVEPAGGHYRGPEPRGTSGLCINPCSESNVSIAKPTCKGYDIRTLYAICAPLP</sequence>
<dbReference type="AlphaFoldDB" id="L8X3D7"/>
<evidence type="ECO:0000313" key="1">
    <source>
        <dbReference type="EMBL" id="ELU43543.1"/>
    </source>
</evidence>
<dbReference type="HOGENOM" id="CLU_1355467_0_0_1"/>
<accession>L8X3D7</accession>
<evidence type="ECO:0000313" key="2">
    <source>
        <dbReference type="Proteomes" id="UP000011668"/>
    </source>
</evidence>
<dbReference type="EMBL" id="AFRT01000528">
    <property type="protein sequence ID" value="ELU43543.1"/>
    <property type="molecule type" value="Genomic_DNA"/>
</dbReference>
<reference evidence="1 2" key="1">
    <citation type="journal article" date="2013" name="Nat. Commun.">
        <title>The evolution and pathogenic mechanisms of the rice sheath blight pathogen.</title>
        <authorList>
            <person name="Zheng A."/>
            <person name="Lin R."/>
            <person name="Xu L."/>
            <person name="Qin P."/>
            <person name="Tang C."/>
            <person name="Ai P."/>
            <person name="Zhang D."/>
            <person name="Liu Y."/>
            <person name="Sun Z."/>
            <person name="Feng H."/>
            <person name="Wang Y."/>
            <person name="Chen Y."/>
            <person name="Liang X."/>
            <person name="Fu R."/>
            <person name="Li Q."/>
            <person name="Zhang J."/>
            <person name="Yu X."/>
            <person name="Xie Z."/>
            <person name="Ding L."/>
            <person name="Guan P."/>
            <person name="Tang J."/>
            <person name="Liang Y."/>
            <person name="Wang S."/>
            <person name="Deng Q."/>
            <person name="Li S."/>
            <person name="Zhu J."/>
            <person name="Wang L."/>
            <person name="Liu H."/>
            <person name="Li P."/>
        </authorList>
    </citation>
    <scope>NUCLEOTIDE SEQUENCE [LARGE SCALE GENOMIC DNA]</scope>
    <source>
        <strain evidence="2">AG-1 IA</strain>
    </source>
</reference>